<comment type="caution">
    <text evidence="1">The sequence shown here is derived from an EMBL/GenBank/DDBJ whole genome shotgun (WGS) entry which is preliminary data.</text>
</comment>
<evidence type="ECO:0000313" key="3">
    <source>
        <dbReference type="Proteomes" id="UP000663864"/>
    </source>
</evidence>
<dbReference type="SUPFAM" id="SSF52047">
    <property type="entry name" value="RNI-like"/>
    <property type="match status" value="1"/>
</dbReference>
<sequence>MTEIDLFSNHVVGRKIFVDTALRRQSSLSINSDRYDFRRKLTKIINSLQEFFHFEQSEFEEIDDSTFAHRVTTLIIRHSNKINLTHYSNLRALKLQCHTKQQFNQTINQSQLEHLYIGHAFYECDTRQLLEHIFINGFPQLQSCSLENFIGNRSIIRSSSTILPSLVSLQIFTKYSEDIVSLFFLCPKLNRLSIKYFPNARINPNIFKECLLISHKNLHTLIFDSVDQMSIETIDSILAFVPNVTYLSIISPQCDTNRIHIE</sequence>
<dbReference type="Proteomes" id="UP000663864">
    <property type="component" value="Unassembled WGS sequence"/>
</dbReference>
<organism evidence="1 3">
    <name type="scientific">Rotaria sordida</name>
    <dbReference type="NCBI Taxonomy" id="392033"/>
    <lineage>
        <taxon>Eukaryota</taxon>
        <taxon>Metazoa</taxon>
        <taxon>Spiralia</taxon>
        <taxon>Gnathifera</taxon>
        <taxon>Rotifera</taxon>
        <taxon>Eurotatoria</taxon>
        <taxon>Bdelloidea</taxon>
        <taxon>Philodinida</taxon>
        <taxon>Philodinidae</taxon>
        <taxon>Rotaria</taxon>
    </lineage>
</organism>
<gene>
    <name evidence="2" type="ORF">JBS370_LOCUS19270</name>
    <name evidence="1" type="ORF">ZHD862_LOCUS6592</name>
</gene>
<reference evidence="1" key="1">
    <citation type="submission" date="2021-02" db="EMBL/GenBank/DDBJ databases">
        <authorList>
            <person name="Nowell W R."/>
        </authorList>
    </citation>
    <scope>NUCLEOTIDE SEQUENCE</scope>
</reference>
<evidence type="ECO:0000313" key="2">
    <source>
        <dbReference type="EMBL" id="CAF3870370.1"/>
    </source>
</evidence>
<evidence type="ECO:0000313" key="1">
    <source>
        <dbReference type="EMBL" id="CAF0885142.1"/>
    </source>
</evidence>
<dbReference type="Gene3D" id="3.80.10.10">
    <property type="entry name" value="Ribonuclease Inhibitor"/>
    <property type="match status" value="1"/>
</dbReference>
<dbReference type="InterPro" id="IPR032675">
    <property type="entry name" value="LRR_dom_sf"/>
</dbReference>
<dbReference type="EMBL" id="CAJOBD010002282">
    <property type="protein sequence ID" value="CAF3870370.1"/>
    <property type="molecule type" value="Genomic_DNA"/>
</dbReference>
<dbReference type="Proteomes" id="UP000663836">
    <property type="component" value="Unassembled WGS sequence"/>
</dbReference>
<dbReference type="EMBL" id="CAJNOT010000188">
    <property type="protein sequence ID" value="CAF0885142.1"/>
    <property type="molecule type" value="Genomic_DNA"/>
</dbReference>
<proteinExistence type="predicted"/>
<dbReference type="AlphaFoldDB" id="A0A813YJR5"/>
<name>A0A813YJR5_9BILA</name>
<accession>A0A813YJR5</accession>
<protein>
    <submittedName>
        <fullName evidence="1">Uncharacterized protein</fullName>
    </submittedName>
</protein>